<dbReference type="EMBL" id="KN822004">
    <property type="protein sequence ID" value="KIM70441.1"/>
    <property type="molecule type" value="Genomic_DNA"/>
</dbReference>
<gene>
    <name evidence="1" type="ORF">SCLCIDRAFT_1206574</name>
</gene>
<name>A0A0C3ERI3_9AGAM</name>
<dbReference type="Proteomes" id="UP000053989">
    <property type="component" value="Unassembled WGS sequence"/>
</dbReference>
<reference evidence="2" key="2">
    <citation type="submission" date="2015-01" db="EMBL/GenBank/DDBJ databases">
        <title>Evolutionary Origins and Diversification of the Mycorrhizal Mutualists.</title>
        <authorList>
            <consortium name="DOE Joint Genome Institute"/>
            <consortium name="Mycorrhizal Genomics Consortium"/>
            <person name="Kohler A."/>
            <person name="Kuo A."/>
            <person name="Nagy L.G."/>
            <person name="Floudas D."/>
            <person name="Copeland A."/>
            <person name="Barry K.W."/>
            <person name="Cichocki N."/>
            <person name="Veneault-Fourrey C."/>
            <person name="LaButti K."/>
            <person name="Lindquist E.A."/>
            <person name="Lipzen A."/>
            <person name="Lundell T."/>
            <person name="Morin E."/>
            <person name="Murat C."/>
            <person name="Riley R."/>
            <person name="Ohm R."/>
            <person name="Sun H."/>
            <person name="Tunlid A."/>
            <person name="Henrissat B."/>
            <person name="Grigoriev I.V."/>
            <person name="Hibbett D.S."/>
            <person name="Martin F."/>
        </authorList>
    </citation>
    <scope>NUCLEOTIDE SEQUENCE [LARGE SCALE GENOMIC DNA]</scope>
    <source>
        <strain evidence="2">Foug A</strain>
    </source>
</reference>
<reference evidence="1 2" key="1">
    <citation type="submission" date="2014-04" db="EMBL/GenBank/DDBJ databases">
        <authorList>
            <consortium name="DOE Joint Genome Institute"/>
            <person name="Kuo A."/>
            <person name="Kohler A."/>
            <person name="Nagy L.G."/>
            <person name="Floudas D."/>
            <person name="Copeland A."/>
            <person name="Barry K.W."/>
            <person name="Cichocki N."/>
            <person name="Veneault-Fourrey C."/>
            <person name="LaButti K."/>
            <person name="Lindquist E.A."/>
            <person name="Lipzen A."/>
            <person name="Lundell T."/>
            <person name="Morin E."/>
            <person name="Murat C."/>
            <person name="Sun H."/>
            <person name="Tunlid A."/>
            <person name="Henrissat B."/>
            <person name="Grigoriev I.V."/>
            <person name="Hibbett D.S."/>
            <person name="Martin F."/>
            <person name="Nordberg H.P."/>
            <person name="Cantor M.N."/>
            <person name="Hua S.X."/>
        </authorList>
    </citation>
    <scope>NUCLEOTIDE SEQUENCE [LARGE SCALE GENOMIC DNA]</scope>
    <source>
        <strain evidence="1 2">Foug A</strain>
    </source>
</reference>
<protein>
    <submittedName>
        <fullName evidence="1">Uncharacterized protein</fullName>
    </submittedName>
</protein>
<dbReference type="InParanoid" id="A0A0C3ERI3"/>
<evidence type="ECO:0000313" key="1">
    <source>
        <dbReference type="EMBL" id="KIM70441.1"/>
    </source>
</evidence>
<accession>A0A0C3ERI3</accession>
<dbReference type="HOGENOM" id="CLU_2759265_0_0_1"/>
<keyword evidence="2" id="KW-1185">Reference proteome</keyword>
<organism evidence="1 2">
    <name type="scientific">Scleroderma citrinum Foug A</name>
    <dbReference type="NCBI Taxonomy" id="1036808"/>
    <lineage>
        <taxon>Eukaryota</taxon>
        <taxon>Fungi</taxon>
        <taxon>Dikarya</taxon>
        <taxon>Basidiomycota</taxon>
        <taxon>Agaricomycotina</taxon>
        <taxon>Agaricomycetes</taxon>
        <taxon>Agaricomycetidae</taxon>
        <taxon>Boletales</taxon>
        <taxon>Sclerodermatineae</taxon>
        <taxon>Sclerodermataceae</taxon>
        <taxon>Scleroderma</taxon>
    </lineage>
</organism>
<proteinExistence type="predicted"/>
<dbReference type="AlphaFoldDB" id="A0A0C3ERI3"/>
<evidence type="ECO:0000313" key="2">
    <source>
        <dbReference type="Proteomes" id="UP000053989"/>
    </source>
</evidence>
<sequence>MCKIYPLNHFQTEVDVSYSQMGQYVVTKDRHDAVRSAGTRPTQHHVRRVRVFASNTPNYGPPRKLMVSCR</sequence>